<dbReference type="EMBL" id="PYWC01000013">
    <property type="protein sequence ID" value="PWW78738.1"/>
    <property type="molecule type" value="Genomic_DNA"/>
</dbReference>
<keyword evidence="4" id="KW-1185">Reference proteome</keyword>
<protein>
    <submittedName>
        <fullName evidence="3">Uncharacterized protein</fullName>
    </submittedName>
</protein>
<dbReference type="AlphaFoldDB" id="A0A317SWC7"/>
<name>A0A317SWC7_9PEZI</name>
<dbReference type="Proteomes" id="UP000246991">
    <property type="component" value="Unassembled WGS sequence"/>
</dbReference>
<gene>
    <name evidence="3" type="ORF">C7212DRAFT_19470</name>
</gene>
<feature type="non-terminal residue" evidence="3">
    <location>
        <position position="108"/>
    </location>
</feature>
<evidence type="ECO:0000256" key="2">
    <source>
        <dbReference type="SAM" id="SignalP"/>
    </source>
</evidence>
<dbReference type="OrthoDB" id="5423213at2759"/>
<evidence type="ECO:0000256" key="1">
    <source>
        <dbReference type="SAM" id="MobiDB-lite"/>
    </source>
</evidence>
<organism evidence="3 4">
    <name type="scientific">Tuber magnatum</name>
    <name type="common">white Piedmont truffle</name>
    <dbReference type="NCBI Taxonomy" id="42249"/>
    <lineage>
        <taxon>Eukaryota</taxon>
        <taxon>Fungi</taxon>
        <taxon>Dikarya</taxon>
        <taxon>Ascomycota</taxon>
        <taxon>Pezizomycotina</taxon>
        <taxon>Pezizomycetes</taxon>
        <taxon>Pezizales</taxon>
        <taxon>Tuberaceae</taxon>
        <taxon>Tuber</taxon>
    </lineage>
</organism>
<keyword evidence="2" id="KW-0732">Signal</keyword>
<evidence type="ECO:0000313" key="4">
    <source>
        <dbReference type="Proteomes" id="UP000246991"/>
    </source>
</evidence>
<feature type="region of interest" description="Disordered" evidence="1">
    <location>
        <begin position="57"/>
        <end position="108"/>
    </location>
</feature>
<feature type="signal peptide" evidence="2">
    <location>
        <begin position="1"/>
        <end position="20"/>
    </location>
</feature>
<feature type="compositionally biased region" description="Low complexity" evidence="1">
    <location>
        <begin position="76"/>
        <end position="108"/>
    </location>
</feature>
<proteinExistence type="predicted"/>
<evidence type="ECO:0000313" key="3">
    <source>
        <dbReference type="EMBL" id="PWW78738.1"/>
    </source>
</evidence>
<reference evidence="3 4" key="1">
    <citation type="submission" date="2018-03" db="EMBL/GenBank/DDBJ databases">
        <title>Genomes of Pezizomycetes fungi and the evolution of truffles.</title>
        <authorList>
            <person name="Murat C."/>
            <person name="Payen T."/>
            <person name="Noel B."/>
            <person name="Kuo A."/>
            <person name="Martin F.M."/>
        </authorList>
    </citation>
    <scope>NUCLEOTIDE SEQUENCE [LARGE SCALE GENOMIC DNA]</scope>
    <source>
        <strain evidence="3">091103-1</strain>
    </source>
</reference>
<comment type="caution">
    <text evidence="3">The sequence shown here is derived from an EMBL/GenBank/DDBJ whole genome shotgun (WGS) entry which is preliminary data.</text>
</comment>
<sequence>MKVSSTSILSLVLALNGVIASPLRARDYVTVTELATEYVHVTSTTWVDPAEYIPTAVPTAAPDPDEKKKNKNHVATSAPSTTLSIPPTSVSSTSTTISTPSKSPPTTT</sequence>
<accession>A0A317SWC7</accession>
<feature type="chain" id="PRO_5016320387" evidence="2">
    <location>
        <begin position="21"/>
        <end position="108"/>
    </location>
</feature>